<evidence type="ECO:0000313" key="3">
    <source>
        <dbReference type="EMBL" id="KIC93347.1"/>
    </source>
</evidence>
<dbReference type="Gene3D" id="3.40.50.620">
    <property type="entry name" value="HUPs"/>
    <property type="match status" value="2"/>
</dbReference>
<dbReference type="EMBL" id="JSVC01000020">
    <property type="protein sequence ID" value="KIC93347.1"/>
    <property type="molecule type" value="Genomic_DNA"/>
</dbReference>
<dbReference type="InterPro" id="IPR006016">
    <property type="entry name" value="UspA"/>
</dbReference>
<reference evidence="3 4" key="1">
    <citation type="submission" date="2014-11" db="EMBL/GenBank/DDBJ databases">
        <title>Genome sequence of Flavihumibacter solisilvae 3-3.</title>
        <authorList>
            <person name="Zhou G."/>
            <person name="Li M."/>
            <person name="Wang G."/>
        </authorList>
    </citation>
    <scope>NUCLEOTIDE SEQUENCE [LARGE SCALE GENOMIC DNA]</scope>
    <source>
        <strain evidence="3 4">3-3</strain>
    </source>
</reference>
<dbReference type="PRINTS" id="PR01438">
    <property type="entry name" value="UNVRSLSTRESS"/>
</dbReference>
<proteinExistence type="inferred from homology"/>
<dbReference type="SUPFAM" id="SSF52402">
    <property type="entry name" value="Adenine nucleotide alpha hydrolases-like"/>
    <property type="match status" value="2"/>
</dbReference>
<protein>
    <recommendedName>
        <fullName evidence="2">UspA domain-containing protein</fullName>
    </recommendedName>
</protein>
<dbReference type="CDD" id="cd00293">
    <property type="entry name" value="USP-like"/>
    <property type="match status" value="1"/>
</dbReference>
<sequence length="273" mass="30512">MKTLLVPVDFSETSKNAARYAAALAASLGETKLIFYHAFNPVAAGIDGTPLDIDVEARRKIVEMALHNQELDLAPGLATEVIAEEADSLTENLVKYVRYNDVDVVVMGLTGATRIEQILMGSNALKMAHEAIVPVLIIPPDATFKGINNILFATDMKNVKATTPLRQLRSLLSLFKANLHVVNVDSEHYVELTEEYRRERNTMESMLEGFSPEFYFVRIGDFVDAVNTFTETKSIDLIITIPRRHNFLATLFTPSNTKRLLYHTHVPLVAIHE</sequence>
<dbReference type="InterPro" id="IPR006015">
    <property type="entry name" value="Universal_stress_UspA"/>
</dbReference>
<gene>
    <name evidence="3" type="ORF">OI18_17880</name>
</gene>
<name>A0A0C1L036_9BACT</name>
<dbReference type="PANTHER" id="PTHR46268:SF6">
    <property type="entry name" value="UNIVERSAL STRESS PROTEIN UP12"/>
    <property type="match status" value="1"/>
</dbReference>
<dbReference type="AlphaFoldDB" id="A0A0C1L036"/>
<dbReference type="Proteomes" id="UP000031408">
    <property type="component" value="Unassembled WGS sequence"/>
</dbReference>
<feature type="domain" description="UspA" evidence="2">
    <location>
        <begin position="1"/>
        <end position="139"/>
    </location>
</feature>
<dbReference type="PANTHER" id="PTHR46268">
    <property type="entry name" value="STRESS RESPONSE PROTEIN NHAX"/>
    <property type="match status" value="1"/>
</dbReference>
<keyword evidence="4" id="KW-1185">Reference proteome</keyword>
<feature type="domain" description="UspA" evidence="2">
    <location>
        <begin position="148"/>
        <end position="271"/>
    </location>
</feature>
<organism evidence="3 4">
    <name type="scientific">Flavihumibacter solisilvae</name>
    <dbReference type="NCBI Taxonomy" id="1349421"/>
    <lineage>
        <taxon>Bacteria</taxon>
        <taxon>Pseudomonadati</taxon>
        <taxon>Bacteroidota</taxon>
        <taxon>Chitinophagia</taxon>
        <taxon>Chitinophagales</taxon>
        <taxon>Chitinophagaceae</taxon>
        <taxon>Flavihumibacter</taxon>
    </lineage>
</organism>
<dbReference type="Pfam" id="PF00582">
    <property type="entry name" value="Usp"/>
    <property type="match status" value="2"/>
</dbReference>
<dbReference type="STRING" id="1349421.OI18_17880"/>
<dbReference type="OrthoDB" id="9788959at2"/>
<dbReference type="InterPro" id="IPR014729">
    <property type="entry name" value="Rossmann-like_a/b/a_fold"/>
</dbReference>
<comment type="similarity">
    <text evidence="1">Belongs to the universal stress protein A family.</text>
</comment>
<evidence type="ECO:0000259" key="2">
    <source>
        <dbReference type="Pfam" id="PF00582"/>
    </source>
</evidence>
<accession>A0A0C1L036</accession>
<dbReference type="RefSeq" id="WP_039142341.1">
    <property type="nucleotide sequence ID" value="NZ_JSVC01000020.1"/>
</dbReference>
<comment type="caution">
    <text evidence="3">The sequence shown here is derived from an EMBL/GenBank/DDBJ whole genome shotgun (WGS) entry which is preliminary data.</text>
</comment>
<evidence type="ECO:0000256" key="1">
    <source>
        <dbReference type="ARBA" id="ARBA00008791"/>
    </source>
</evidence>
<evidence type="ECO:0000313" key="4">
    <source>
        <dbReference type="Proteomes" id="UP000031408"/>
    </source>
</evidence>